<protein>
    <recommendedName>
        <fullName evidence="4">Nitrogen permease regulator 2-like protein</fullName>
    </recommendedName>
</protein>
<evidence type="ECO:0000313" key="3">
    <source>
        <dbReference type="Proteomes" id="UP000639338"/>
    </source>
</evidence>
<dbReference type="OrthoDB" id="338854at2759"/>
<dbReference type="Proteomes" id="UP000639338">
    <property type="component" value="Unassembled WGS sequence"/>
</dbReference>
<dbReference type="Pfam" id="PF06218">
    <property type="entry name" value="NPR2"/>
    <property type="match status" value="2"/>
</dbReference>
<accession>A0A835CLQ8</accession>
<name>A0A835CLQ8_APHGI</name>
<sequence>MSHPDITDKMLISFDDCNLKKDDQSIIRCIFFSEFHHIAGPKITCQVPDNFVSKDIFDNVSVYIIPKAQLQRSIITVTLKDYKILGFPVIIDDNKYARNAFYFNLCFVCDAGARTVHYESVVQKMTDFLMGLEMENKFLSNCTDDKKRLSEMLKQIMNDLNSHKMSIVTEGTMTTHLKVIRLAQEPRLVVDHQVPIFLEDKENYKTYQWDLTTLNILEYINGYNHISKISVLSGVDNALVKNAIQNLIYYGIVKIIPIFQYSHFYATTPMLKEFAKNEYLQDKCIDYSSESSDSPALFRDCYRFYASMKHGTSIAALCERLDPELLGIDERRLVQFGLIAGIIRRVYKFPIYIKGTNSDNEDDNEIQKDAIYKYFNGKYSLDQICCLTGQSTENIEKIIEADTDITMLCIIFSFKLFFI</sequence>
<dbReference type="EMBL" id="JACMRX010000005">
    <property type="protein sequence ID" value="KAF7989054.1"/>
    <property type="molecule type" value="Genomic_DNA"/>
</dbReference>
<dbReference type="GO" id="GO:0005096">
    <property type="term" value="F:GTPase activator activity"/>
    <property type="evidence" value="ECO:0007669"/>
    <property type="project" value="TreeGrafter"/>
</dbReference>
<comment type="similarity">
    <text evidence="1">Belongs to the NPR2 family.</text>
</comment>
<dbReference type="GO" id="GO:0010508">
    <property type="term" value="P:positive regulation of autophagy"/>
    <property type="evidence" value="ECO:0007669"/>
    <property type="project" value="TreeGrafter"/>
</dbReference>
<dbReference type="InterPro" id="IPR009348">
    <property type="entry name" value="NPR2-like"/>
</dbReference>
<reference evidence="2 3" key="1">
    <citation type="submission" date="2020-08" db="EMBL/GenBank/DDBJ databases">
        <title>Aphidius gifuensis genome sequencing and assembly.</title>
        <authorList>
            <person name="Du Z."/>
        </authorList>
    </citation>
    <scope>NUCLEOTIDE SEQUENCE [LARGE SCALE GENOMIC DNA]</scope>
    <source>
        <strain evidence="2">YNYX2018</strain>
        <tissue evidence="2">Adults</tissue>
    </source>
</reference>
<dbReference type="GO" id="GO:0034198">
    <property type="term" value="P:cellular response to amino acid starvation"/>
    <property type="evidence" value="ECO:0007669"/>
    <property type="project" value="TreeGrafter"/>
</dbReference>
<dbReference type="AlphaFoldDB" id="A0A835CLQ8"/>
<evidence type="ECO:0008006" key="4">
    <source>
        <dbReference type="Google" id="ProtNLM"/>
    </source>
</evidence>
<dbReference type="PANTHER" id="PTHR12991">
    <property type="entry name" value="NITROGEN PERMEASE REGULATOR 2/TUMOR SUPPRESSOR CANDIDATE 4"/>
    <property type="match status" value="1"/>
</dbReference>
<dbReference type="GO" id="GO:1990130">
    <property type="term" value="C:GATOR1 complex"/>
    <property type="evidence" value="ECO:0007669"/>
    <property type="project" value="TreeGrafter"/>
</dbReference>
<evidence type="ECO:0000256" key="1">
    <source>
        <dbReference type="ARBA" id="ARBA00008433"/>
    </source>
</evidence>
<comment type="caution">
    <text evidence="2">The sequence shown here is derived from an EMBL/GenBank/DDBJ whole genome shotgun (WGS) entry which is preliminary data.</text>
</comment>
<organism evidence="2 3">
    <name type="scientific">Aphidius gifuensis</name>
    <name type="common">Parasitoid wasp</name>
    <dbReference type="NCBI Taxonomy" id="684658"/>
    <lineage>
        <taxon>Eukaryota</taxon>
        <taxon>Metazoa</taxon>
        <taxon>Ecdysozoa</taxon>
        <taxon>Arthropoda</taxon>
        <taxon>Hexapoda</taxon>
        <taxon>Insecta</taxon>
        <taxon>Pterygota</taxon>
        <taxon>Neoptera</taxon>
        <taxon>Endopterygota</taxon>
        <taxon>Hymenoptera</taxon>
        <taxon>Apocrita</taxon>
        <taxon>Ichneumonoidea</taxon>
        <taxon>Braconidae</taxon>
        <taxon>Aphidiinae</taxon>
        <taxon>Aphidius</taxon>
    </lineage>
</organism>
<dbReference type="GO" id="GO:1904262">
    <property type="term" value="P:negative regulation of TORC1 signaling"/>
    <property type="evidence" value="ECO:0007669"/>
    <property type="project" value="TreeGrafter"/>
</dbReference>
<keyword evidence="3" id="KW-1185">Reference proteome</keyword>
<proteinExistence type="inferred from homology"/>
<evidence type="ECO:0000313" key="2">
    <source>
        <dbReference type="EMBL" id="KAF7989054.1"/>
    </source>
</evidence>
<dbReference type="GO" id="GO:0005774">
    <property type="term" value="C:vacuolar membrane"/>
    <property type="evidence" value="ECO:0007669"/>
    <property type="project" value="TreeGrafter"/>
</dbReference>
<gene>
    <name evidence="2" type="ORF">HCN44_007364</name>
</gene>
<dbReference type="PANTHER" id="PTHR12991:SF10">
    <property type="entry name" value="GATOR COMPLEX PROTEIN NPRL2"/>
    <property type="match status" value="1"/>
</dbReference>